<dbReference type="eggNOG" id="COG2332">
    <property type="taxonomic scope" value="Bacteria"/>
</dbReference>
<feature type="transmembrane region" description="Helical" evidence="5">
    <location>
        <begin position="5"/>
        <end position="23"/>
    </location>
</feature>
<dbReference type="GO" id="GO:0017003">
    <property type="term" value="P:protein-heme linkage"/>
    <property type="evidence" value="ECO:0007669"/>
    <property type="project" value="InterPro"/>
</dbReference>
<evidence type="ECO:0000313" key="8">
    <source>
        <dbReference type="Proteomes" id="UP000004671"/>
    </source>
</evidence>
<dbReference type="SUPFAM" id="SSF82093">
    <property type="entry name" value="Heme chaperone CcmE"/>
    <property type="match status" value="1"/>
</dbReference>
<dbReference type="EMBL" id="CM001402">
    <property type="protein sequence ID" value="EHO41960.1"/>
    <property type="molecule type" value="Genomic_DNA"/>
</dbReference>
<dbReference type="Proteomes" id="UP000183868">
    <property type="component" value="Chromosome"/>
</dbReference>
<evidence type="ECO:0000256" key="3">
    <source>
        <dbReference type="ARBA" id="ARBA00022748"/>
    </source>
</evidence>
<dbReference type="Proteomes" id="UP000004671">
    <property type="component" value="Chromosome"/>
</dbReference>
<evidence type="ECO:0000313" key="9">
    <source>
        <dbReference type="Proteomes" id="UP000183868"/>
    </source>
</evidence>
<dbReference type="InterPro" id="IPR036127">
    <property type="entry name" value="CcmE-like_sf"/>
</dbReference>
<dbReference type="OrthoDB" id="1524250at2"/>
<keyword evidence="2" id="KW-0349">Heme</keyword>
<keyword evidence="8" id="KW-1185">Reference proteome</keyword>
<sequence length="123" mass="13642" precursor="true">MRSKYIIGGLIIVGFTIWAAISFNSSLTPYVTIGEARQSNETVQVKGERVGSGHFDVKTNQFRFQIRDENGELLDVVYDGAKPGNFDQASHIVCVGKYENGVFHAKELLVKCPSKYQPEGSEL</sequence>
<comment type="subcellular location">
    <subcellularLocation>
        <location evidence="1">Membrane</location>
    </subcellularLocation>
</comment>
<dbReference type="Pfam" id="PF03100">
    <property type="entry name" value="CcmE"/>
    <property type="match status" value="1"/>
</dbReference>
<reference evidence="6 9" key="2">
    <citation type="submission" date="2016-11" db="EMBL/GenBank/DDBJ databases">
        <title>Genomic analysis of Caldithrix abyssi and proposal of a novel bacterial phylum Caldithrichaeota.</title>
        <authorList>
            <person name="Kublanov I."/>
            <person name="Sigalova O."/>
            <person name="Gavrilov S."/>
            <person name="Lebedinsky A."/>
            <person name="Ivanova N."/>
            <person name="Daum C."/>
            <person name="Reddy T."/>
            <person name="Klenk H.P."/>
            <person name="Goker M."/>
            <person name="Reva O."/>
            <person name="Miroshnichenko M."/>
            <person name="Kyprides N."/>
            <person name="Woyke T."/>
            <person name="Gelfand M."/>
        </authorList>
    </citation>
    <scope>NUCLEOTIDE SEQUENCE [LARGE SCALE GENOMIC DNA]</scope>
    <source>
        <strain evidence="6 9">LF13</strain>
    </source>
</reference>
<dbReference type="GO" id="GO:0017004">
    <property type="term" value="P:cytochrome complex assembly"/>
    <property type="evidence" value="ECO:0007669"/>
    <property type="project" value="UniProtKB-KW"/>
</dbReference>
<keyword evidence="5" id="KW-1133">Transmembrane helix</keyword>
<dbReference type="GO" id="GO:0005886">
    <property type="term" value="C:plasma membrane"/>
    <property type="evidence" value="ECO:0007669"/>
    <property type="project" value="InterPro"/>
</dbReference>
<evidence type="ECO:0000256" key="2">
    <source>
        <dbReference type="ARBA" id="ARBA00022617"/>
    </source>
</evidence>
<keyword evidence="2" id="KW-0408">Iron</keyword>
<dbReference type="STRING" id="880073.Cabys_1153"/>
<dbReference type="AlphaFoldDB" id="H1XY33"/>
<gene>
    <name evidence="6" type="ORF">Cabys_1153</name>
    <name evidence="7" type="ORF">Calab_2350</name>
</gene>
<dbReference type="PaxDb" id="880073-Calab_2350"/>
<evidence type="ECO:0000256" key="5">
    <source>
        <dbReference type="SAM" id="Phobius"/>
    </source>
</evidence>
<accession>H1XY33</accession>
<evidence type="ECO:0000256" key="1">
    <source>
        <dbReference type="ARBA" id="ARBA00004370"/>
    </source>
</evidence>
<reference evidence="7 8" key="1">
    <citation type="submission" date="2011-09" db="EMBL/GenBank/DDBJ databases">
        <title>The permanent draft genome of Caldithrix abyssi DSM 13497.</title>
        <authorList>
            <consortium name="US DOE Joint Genome Institute (JGI-PGF)"/>
            <person name="Lucas S."/>
            <person name="Han J."/>
            <person name="Lapidus A."/>
            <person name="Bruce D."/>
            <person name="Goodwin L."/>
            <person name="Pitluck S."/>
            <person name="Peters L."/>
            <person name="Kyrpides N."/>
            <person name="Mavromatis K."/>
            <person name="Ivanova N."/>
            <person name="Mikhailova N."/>
            <person name="Chertkov O."/>
            <person name="Detter J.C."/>
            <person name="Tapia R."/>
            <person name="Han C."/>
            <person name="Land M."/>
            <person name="Hauser L."/>
            <person name="Markowitz V."/>
            <person name="Cheng J.-F."/>
            <person name="Hugenholtz P."/>
            <person name="Woyke T."/>
            <person name="Wu D."/>
            <person name="Spring S."/>
            <person name="Brambilla E."/>
            <person name="Klenk H.-P."/>
            <person name="Eisen J.A."/>
        </authorList>
    </citation>
    <scope>NUCLEOTIDE SEQUENCE [LARGE SCALE GENOMIC DNA]</scope>
    <source>
        <strain evidence="7 8">DSM 13497</strain>
    </source>
</reference>
<dbReference type="RefSeq" id="WP_006929154.1">
    <property type="nucleotide sequence ID" value="NZ_CM001402.1"/>
</dbReference>
<name>H1XY33_CALAY</name>
<keyword evidence="3" id="KW-0201">Cytochrome c-type biogenesis</keyword>
<keyword evidence="2" id="KW-0479">Metal-binding</keyword>
<keyword evidence="4 5" id="KW-0472">Membrane</keyword>
<dbReference type="GO" id="GO:0020037">
    <property type="term" value="F:heme binding"/>
    <property type="evidence" value="ECO:0007669"/>
    <property type="project" value="InterPro"/>
</dbReference>
<dbReference type="InterPro" id="IPR012340">
    <property type="entry name" value="NA-bd_OB-fold"/>
</dbReference>
<protein>
    <submittedName>
        <fullName evidence="6 7">Cytochrome c-type biogenesis protein CcmE</fullName>
    </submittedName>
</protein>
<organism evidence="7 8">
    <name type="scientific">Caldithrix abyssi DSM 13497</name>
    <dbReference type="NCBI Taxonomy" id="880073"/>
    <lineage>
        <taxon>Bacteria</taxon>
        <taxon>Pseudomonadati</taxon>
        <taxon>Calditrichota</taxon>
        <taxon>Calditrichia</taxon>
        <taxon>Calditrichales</taxon>
        <taxon>Calditrichaceae</taxon>
        <taxon>Caldithrix</taxon>
    </lineage>
</organism>
<dbReference type="InParanoid" id="H1XY33"/>
<dbReference type="HOGENOM" id="CLU_079503_3_3_0"/>
<proteinExistence type="predicted"/>
<evidence type="ECO:0000313" key="7">
    <source>
        <dbReference type="EMBL" id="EHO41960.1"/>
    </source>
</evidence>
<evidence type="ECO:0000313" key="6">
    <source>
        <dbReference type="EMBL" id="APF17902.1"/>
    </source>
</evidence>
<dbReference type="EMBL" id="CP018099">
    <property type="protein sequence ID" value="APF17902.1"/>
    <property type="molecule type" value="Genomic_DNA"/>
</dbReference>
<dbReference type="Gene3D" id="2.40.50.140">
    <property type="entry name" value="Nucleic acid-binding proteins"/>
    <property type="match status" value="1"/>
</dbReference>
<dbReference type="KEGG" id="caby:Cabys_1153"/>
<dbReference type="InterPro" id="IPR004329">
    <property type="entry name" value="CcmE"/>
</dbReference>
<evidence type="ECO:0000256" key="4">
    <source>
        <dbReference type="ARBA" id="ARBA00023136"/>
    </source>
</evidence>
<keyword evidence="5" id="KW-0812">Transmembrane</keyword>